<keyword evidence="9" id="KW-1133">Transmembrane helix</keyword>
<feature type="compositionally biased region" description="Low complexity" evidence="8">
    <location>
        <begin position="413"/>
        <end position="423"/>
    </location>
</feature>
<keyword evidence="12" id="KW-1185">Reference proteome</keyword>
<feature type="compositionally biased region" description="Low complexity" evidence="8">
    <location>
        <begin position="358"/>
        <end position="369"/>
    </location>
</feature>
<evidence type="ECO:0000256" key="9">
    <source>
        <dbReference type="SAM" id="Phobius"/>
    </source>
</evidence>
<feature type="region of interest" description="Disordered" evidence="8">
    <location>
        <begin position="294"/>
        <end position="374"/>
    </location>
</feature>
<evidence type="ECO:0000256" key="8">
    <source>
        <dbReference type="SAM" id="MobiDB-lite"/>
    </source>
</evidence>
<keyword evidence="2 11" id="KW-0723">Serine/threonine-protein kinase</keyword>
<organism evidence="11 12">
    <name type="scientific">Flavimobilis marinus</name>
    <dbReference type="NCBI Taxonomy" id="285351"/>
    <lineage>
        <taxon>Bacteria</taxon>
        <taxon>Bacillati</taxon>
        <taxon>Actinomycetota</taxon>
        <taxon>Actinomycetes</taxon>
        <taxon>Micrococcales</taxon>
        <taxon>Jonesiaceae</taxon>
        <taxon>Flavimobilis</taxon>
    </lineage>
</organism>
<dbReference type="Proteomes" id="UP000198520">
    <property type="component" value="Unassembled WGS sequence"/>
</dbReference>
<dbReference type="CDD" id="cd14014">
    <property type="entry name" value="STKc_PknB_like"/>
    <property type="match status" value="1"/>
</dbReference>
<dbReference type="GO" id="GO:0004674">
    <property type="term" value="F:protein serine/threonine kinase activity"/>
    <property type="evidence" value="ECO:0007669"/>
    <property type="project" value="UniProtKB-KW"/>
</dbReference>
<dbReference type="AlphaFoldDB" id="A0A1I2CWF8"/>
<dbReference type="PROSITE" id="PS00107">
    <property type="entry name" value="PROTEIN_KINASE_ATP"/>
    <property type="match status" value="1"/>
</dbReference>
<dbReference type="PANTHER" id="PTHR43289:SF6">
    <property type="entry name" value="SERINE_THREONINE-PROTEIN KINASE NEKL-3"/>
    <property type="match status" value="1"/>
</dbReference>
<feature type="domain" description="Protein kinase" evidence="10">
    <location>
        <begin position="16"/>
        <end position="279"/>
    </location>
</feature>
<proteinExistence type="predicted"/>
<dbReference type="SUPFAM" id="SSF56112">
    <property type="entry name" value="Protein kinase-like (PK-like)"/>
    <property type="match status" value="1"/>
</dbReference>
<evidence type="ECO:0000256" key="4">
    <source>
        <dbReference type="ARBA" id="ARBA00022741"/>
    </source>
</evidence>
<feature type="transmembrane region" description="Helical" evidence="9">
    <location>
        <begin position="380"/>
        <end position="401"/>
    </location>
</feature>
<evidence type="ECO:0000256" key="7">
    <source>
        <dbReference type="PROSITE-ProRule" id="PRU10141"/>
    </source>
</evidence>
<dbReference type="Gene3D" id="3.30.200.20">
    <property type="entry name" value="Phosphorylase Kinase, domain 1"/>
    <property type="match status" value="1"/>
</dbReference>
<keyword evidence="9" id="KW-0472">Membrane</keyword>
<evidence type="ECO:0000259" key="10">
    <source>
        <dbReference type="PROSITE" id="PS50011"/>
    </source>
</evidence>
<keyword evidence="9" id="KW-0812">Transmembrane</keyword>
<accession>A0A1I2CWF8</accession>
<keyword evidence="4 7" id="KW-0547">Nucleotide-binding</keyword>
<dbReference type="GO" id="GO:0005524">
    <property type="term" value="F:ATP binding"/>
    <property type="evidence" value="ECO:0007669"/>
    <property type="project" value="UniProtKB-UniRule"/>
</dbReference>
<evidence type="ECO:0000256" key="5">
    <source>
        <dbReference type="ARBA" id="ARBA00022777"/>
    </source>
</evidence>
<evidence type="ECO:0000313" key="12">
    <source>
        <dbReference type="Proteomes" id="UP000198520"/>
    </source>
</evidence>
<dbReference type="PANTHER" id="PTHR43289">
    <property type="entry name" value="MITOGEN-ACTIVATED PROTEIN KINASE KINASE KINASE 20-RELATED"/>
    <property type="match status" value="1"/>
</dbReference>
<feature type="region of interest" description="Disordered" evidence="8">
    <location>
        <begin position="402"/>
        <end position="434"/>
    </location>
</feature>
<feature type="compositionally biased region" description="Pro residues" evidence="8">
    <location>
        <begin position="340"/>
        <end position="357"/>
    </location>
</feature>
<dbReference type="InterPro" id="IPR008271">
    <property type="entry name" value="Ser/Thr_kinase_AS"/>
</dbReference>
<dbReference type="Gene3D" id="1.10.510.10">
    <property type="entry name" value="Transferase(Phosphotransferase) domain 1"/>
    <property type="match status" value="1"/>
</dbReference>
<dbReference type="InterPro" id="IPR017441">
    <property type="entry name" value="Protein_kinase_ATP_BS"/>
</dbReference>
<dbReference type="OrthoDB" id="9762169at2"/>
<reference evidence="12" key="1">
    <citation type="submission" date="2016-10" db="EMBL/GenBank/DDBJ databases">
        <authorList>
            <person name="Varghese N."/>
            <person name="Submissions S."/>
        </authorList>
    </citation>
    <scope>NUCLEOTIDE SEQUENCE [LARGE SCALE GENOMIC DNA]</scope>
    <source>
        <strain evidence="12">DSM 19083</strain>
    </source>
</reference>
<keyword evidence="5 11" id="KW-0418">Kinase</keyword>
<dbReference type="PROSITE" id="PS00108">
    <property type="entry name" value="PROTEIN_KINASE_ST"/>
    <property type="match status" value="1"/>
</dbReference>
<protein>
    <recommendedName>
        <fullName evidence="1">non-specific serine/threonine protein kinase</fullName>
        <ecNumber evidence="1">2.7.11.1</ecNumber>
    </recommendedName>
</protein>
<evidence type="ECO:0000256" key="6">
    <source>
        <dbReference type="ARBA" id="ARBA00022840"/>
    </source>
</evidence>
<evidence type="ECO:0000256" key="2">
    <source>
        <dbReference type="ARBA" id="ARBA00022527"/>
    </source>
</evidence>
<evidence type="ECO:0000256" key="3">
    <source>
        <dbReference type="ARBA" id="ARBA00022679"/>
    </source>
</evidence>
<keyword evidence="3" id="KW-0808">Transferase</keyword>
<keyword evidence="6 7" id="KW-0067">ATP-binding</keyword>
<dbReference type="SMART" id="SM00220">
    <property type="entry name" value="S_TKc"/>
    <property type="match status" value="1"/>
</dbReference>
<dbReference type="InterPro" id="IPR011009">
    <property type="entry name" value="Kinase-like_dom_sf"/>
</dbReference>
<dbReference type="STRING" id="285351.SAMN04488035_0295"/>
<dbReference type="RefSeq" id="WP_093374399.1">
    <property type="nucleotide sequence ID" value="NZ_BNAN01000001.1"/>
</dbReference>
<dbReference type="Pfam" id="PF00069">
    <property type="entry name" value="Pkinase"/>
    <property type="match status" value="1"/>
</dbReference>
<dbReference type="EC" id="2.7.11.1" evidence="1"/>
<sequence length="513" mass="54510">MRARREPSTPPTIPGFQYVRVLGLGGFADVFEYRQELPQRSVAVKVLLASSLDPETRDRFFAEANLMAQLSHHPSIVTIYHADIATDGRPFLVMEYCSRPGLGARYRSERITVAEALRTGIRLASAVEAAHRLGILHRDIKPANILTTDYGWPALTDFGIAATTGGDGAAGTGMSIPWSPPELLAEHPTGDRRGDVYSLGATIYSMLAGRSPFEIAGQSNGPADLISRIERVPLPAIDRSDVPAGLQALLARCMTKEPARRYDSALAVARALQQVERSLGLTETGIDLSEDLVERVTPRTPSPAPSGEGESTRLRPIVSIEAQPTTVPASAGAGATRVPAPTPVRAPGYVVPPPMPTSAPSSAPSADPAPSVPRRRGGTLAAVLASVVVIGALVLVAALTLGRGPEDNPTPTPTATAPVTSTPQRSVPAPTNLLGSPQVGELVRFQWTNPEPMEGDTYRWQIIDVGVETAPESVDVPYVDVAAPPEGERLCIEVSIVRSDRRLSNQPAEVCYP</sequence>
<dbReference type="EMBL" id="FONZ01000001">
    <property type="protein sequence ID" value="SFE72626.1"/>
    <property type="molecule type" value="Genomic_DNA"/>
</dbReference>
<feature type="binding site" evidence="7">
    <location>
        <position position="45"/>
    </location>
    <ligand>
        <name>ATP</name>
        <dbReference type="ChEBI" id="CHEBI:30616"/>
    </ligand>
</feature>
<dbReference type="InterPro" id="IPR000719">
    <property type="entry name" value="Prot_kinase_dom"/>
</dbReference>
<evidence type="ECO:0000256" key="1">
    <source>
        <dbReference type="ARBA" id="ARBA00012513"/>
    </source>
</evidence>
<name>A0A1I2CWF8_9MICO</name>
<dbReference type="PROSITE" id="PS50011">
    <property type="entry name" value="PROTEIN_KINASE_DOM"/>
    <property type="match status" value="1"/>
</dbReference>
<gene>
    <name evidence="11" type="ORF">SAMN04488035_0295</name>
</gene>
<evidence type="ECO:0000313" key="11">
    <source>
        <dbReference type="EMBL" id="SFE72626.1"/>
    </source>
</evidence>